<dbReference type="GO" id="GO:0051118">
    <property type="term" value="F:glucan endo-1,3-alpha-glucosidase activity"/>
    <property type="evidence" value="ECO:0007669"/>
    <property type="project" value="InterPro"/>
</dbReference>
<keyword evidence="2" id="KW-1185">Reference proteome</keyword>
<evidence type="ECO:0000313" key="1">
    <source>
        <dbReference type="EMBL" id="GJN87190.1"/>
    </source>
</evidence>
<gene>
    <name evidence="1" type="ORF">Rhopal_000135-T1</name>
</gene>
<dbReference type="Pfam" id="PF03659">
    <property type="entry name" value="Glyco_hydro_71"/>
    <property type="match status" value="1"/>
</dbReference>
<comment type="caution">
    <text evidence="1">The sequence shown here is derived from an EMBL/GenBank/DDBJ whole genome shotgun (WGS) entry which is preliminary data.</text>
</comment>
<dbReference type="Proteomes" id="UP001342314">
    <property type="component" value="Unassembled WGS sequence"/>
</dbReference>
<organism evidence="1 2">
    <name type="scientific">Rhodotorula paludigena</name>
    <dbReference type="NCBI Taxonomy" id="86838"/>
    <lineage>
        <taxon>Eukaryota</taxon>
        <taxon>Fungi</taxon>
        <taxon>Dikarya</taxon>
        <taxon>Basidiomycota</taxon>
        <taxon>Pucciniomycotina</taxon>
        <taxon>Microbotryomycetes</taxon>
        <taxon>Sporidiobolales</taxon>
        <taxon>Sporidiobolaceae</taxon>
        <taxon>Rhodotorula</taxon>
    </lineage>
</organism>
<dbReference type="InterPro" id="IPR005197">
    <property type="entry name" value="Glyco_hydro_71"/>
</dbReference>
<evidence type="ECO:0000313" key="2">
    <source>
        <dbReference type="Proteomes" id="UP001342314"/>
    </source>
</evidence>
<dbReference type="Gene3D" id="3.20.20.80">
    <property type="entry name" value="Glycosidases"/>
    <property type="match status" value="1"/>
</dbReference>
<sequence length="390" mass="41896">MRKRATVRPVFAHVVQGNWQAYSQEDYAAEYARAREAGIDAFALNVGHDASDPEQMQKAFAAAEEGGFKLFWSFDMNYFSGPGASEVMLDEYLGKWGGSSAYYTWEDKLLVSTFSGEVPGTFLDGASSFKESNAKWSALLDAVKDKLGGENIWAGGIFSWAAWGDKGRIDEMTTKEDQTYVAAAGKAGLAYMAPVAAFFYVHVAADNNYVLQSGGHLLAKHYSDLIALNPGPDFIELLSINDYGESHYLSSVSKNAGVPEGAKGYVDSSRDHTPMLWLSAYYNVYSDALSRPDNADTLQDVIEAAVFVPEGSKAAQLIFTTGGQALEAQAVKAGVNLLSASFVPGSVAIALQDANGNQLLSGTGEDIVDGPATYDFNFRTYILPDGATAS</sequence>
<dbReference type="CDD" id="cd11577">
    <property type="entry name" value="GH71"/>
    <property type="match status" value="1"/>
</dbReference>
<proteinExistence type="predicted"/>
<dbReference type="AlphaFoldDB" id="A0AAV5GBP8"/>
<accession>A0AAV5GBP8</accession>
<reference evidence="1 2" key="1">
    <citation type="submission" date="2021-12" db="EMBL/GenBank/DDBJ databases">
        <title>High titer production of polyol ester of fatty acids by Rhodotorula paludigena BS15 towards product separation-free biomass refinery.</title>
        <authorList>
            <person name="Mano J."/>
            <person name="Ono H."/>
            <person name="Tanaka T."/>
            <person name="Naito K."/>
            <person name="Sushida H."/>
            <person name="Ike M."/>
            <person name="Tokuyasu K."/>
            <person name="Kitaoka M."/>
        </authorList>
    </citation>
    <scope>NUCLEOTIDE SEQUENCE [LARGE SCALE GENOMIC DNA]</scope>
    <source>
        <strain evidence="1 2">BS15</strain>
    </source>
</reference>
<dbReference type="EMBL" id="BQKY01000001">
    <property type="protein sequence ID" value="GJN87190.1"/>
    <property type="molecule type" value="Genomic_DNA"/>
</dbReference>
<protein>
    <submittedName>
        <fullName evidence="1">Uncharacterized protein</fullName>
    </submittedName>
</protein>
<name>A0AAV5GBP8_9BASI</name>